<evidence type="ECO:0000256" key="8">
    <source>
        <dbReference type="ARBA" id="ARBA00049243"/>
    </source>
</evidence>
<proteinExistence type="inferred from homology"/>
<evidence type="ECO:0000256" key="6">
    <source>
        <dbReference type="ARBA" id="ARBA00023002"/>
    </source>
</evidence>
<organism evidence="11 12">
    <name type="scientific">Slackia heliotrinireducens (strain ATCC 29202 / DSM 20476 / NCTC 11029 / RHS 1)</name>
    <name type="common">Peptococcus heliotrinreducens</name>
    <dbReference type="NCBI Taxonomy" id="471855"/>
    <lineage>
        <taxon>Bacteria</taxon>
        <taxon>Bacillati</taxon>
        <taxon>Actinomycetota</taxon>
        <taxon>Coriobacteriia</taxon>
        <taxon>Eggerthellales</taxon>
        <taxon>Eggerthellaceae</taxon>
        <taxon>Slackia</taxon>
    </lineage>
</organism>
<evidence type="ECO:0000256" key="7">
    <source>
        <dbReference type="ARBA" id="ARBA00049164"/>
    </source>
</evidence>
<protein>
    <recommendedName>
        <fullName evidence="3">alcohol dehydrogenase</fullName>
        <ecNumber evidence="3">1.1.1.1</ecNumber>
    </recommendedName>
</protein>
<dbReference type="GO" id="GO:0005737">
    <property type="term" value="C:cytoplasm"/>
    <property type="evidence" value="ECO:0007669"/>
    <property type="project" value="TreeGrafter"/>
</dbReference>
<dbReference type="GO" id="GO:0004022">
    <property type="term" value="F:alcohol dehydrogenase (NAD+) activity"/>
    <property type="evidence" value="ECO:0007669"/>
    <property type="project" value="UniProtKB-EC"/>
</dbReference>
<evidence type="ECO:0000313" key="11">
    <source>
        <dbReference type="EMBL" id="ACV21171.1"/>
    </source>
</evidence>
<dbReference type="PANTHER" id="PTHR42940:SF8">
    <property type="entry name" value="VACUOLAR PROTEIN SORTING-ASSOCIATED PROTEIN 11"/>
    <property type="match status" value="1"/>
</dbReference>
<dbReference type="Gene3D" id="3.90.180.10">
    <property type="entry name" value="Medium-chain alcohol dehydrogenases, catalytic domain"/>
    <property type="match status" value="1"/>
</dbReference>
<evidence type="ECO:0000256" key="1">
    <source>
        <dbReference type="ARBA" id="ARBA00001947"/>
    </source>
</evidence>
<comment type="cofactor">
    <cofactor evidence="1 9">
        <name>Zn(2+)</name>
        <dbReference type="ChEBI" id="CHEBI:29105"/>
    </cofactor>
</comment>
<dbReference type="SUPFAM" id="SSF50129">
    <property type="entry name" value="GroES-like"/>
    <property type="match status" value="1"/>
</dbReference>
<dbReference type="eggNOG" id="COG1064">
    <property type="taxonomic scope" value="Bacteria"/>
</dbReference>
<dbReference type="RefSeq" id="WP_012797282.1">
    <property type="nucleotide sequence ID" value="NC_013165.1"/>
</dbReference>
<dbReference type="AlphaFoldDB" id="C7N0U3"/>
<evidence type="ECO:0000313" key="12">
    <source>
        <dbReference type="Proteomes" id="UP000002026"/>
    </source>
</evidence>
<feature type="domain" description="Enoyl reductase (ER)" evidence="10">
    <location>
        <begin position="9"/>
        <end position="315"/>
    </location>
</feature>
<dbReference type="KEGG" id="shi:Shel_00970"/>
<reference evidence="11 12" key="1">
    <citation type="journal article" date="2009" name="Stand. Genomic Sci.">
        <title>Complete genome sequence of Slackia heliotrinireducens type strain (RHS 1).</title>
        <authorList>
            <person name="Pukall R."/>
            <person name="Lapidus A."/>
            <person name="Nolan M."/>
            <person name="Copeland A."/>
            <person name="Glavina Del Rio T."/>
            <person name="Lucas S."/>
            <person name="Chen F."/>
            <person name="Tice H."/>
            <person name="Cheng J.F."/>
            <person name="Chertkov O."/>
            <person name="Bruce D."/>
            <person name="Goodwin L."/>
            <person name="Kuske C."/>
            <person name="Brettin T."/>
            <person name="Detter J.C."/>
            <person name="Han C."/>
            <person name="Pitluck S."/>
            <person name="Pati A."/>
            <person name="Mavrommatis K."/>
            <person name="Ivanova N."/>
            <person name="Ovchinnikova G."/>
            <person name="Chen A."/>
            <person name="Palaniappan K."/>
            <person name="Schneider S."/>
            <person name="Rohde M."/>
            <person name="Chain P."/>
            <person name="D'haeseleer P."/>
            <person name="Goker M."/>
            <person name="Bristow J."/>
            <person name="Eisen J.A."/>
            <person name="Markowitz V."/>
            <person name="Kyrpides N.C."/>
            <person name="Klenk H.P."/>
            <person name="Hugenholtz P."/>
        </authorList>
    </citation>
    <scope>NUCLEOTIDE SEQUENCE [LARGE SCALE GENOMIC DNA]</scope>
    <source>
        <strain evidence="12">ATCC 29202 / DSM 20476 / NCTC 11029 / RHS 1</strain>
    </source>
</reference>
<dbReference type="InterPro" id="IPR002328">
    <property type="entry name" value="ADH_Zn_CS"/>
</dbReference>
<dbReference type="EMBL" id="CP001684">
    <property type="protein sequence ID" value="ACV21171.1"/>
    <property type="molecule type" value="Genomic_DNA"/>
</dbReference>
<dbReference type="SMART" id="SM00829">
    <property type="entry name" value="PKS_ER"/>
    <property type="match status" value="1"/>
</dbReference>
<dbReference type="STRING" id="471855.Shel_00970"/>
<comment type="similarity">
    <text evidence="2 9">Belongs to the zinc-containing alcohol dehydrogenase family.</text>
</comment>
<dbReference type="InterPro" id="IPR036291">
    <property type="entry name" value="NAD(P)-bd_dom_sf"/>
</dbReference>
<evidence type="ECO:0000256" key="2">
    <source>
        <dbReference type="ARBA" id="ARBA00008072"/>
    </source>
</evidence>
<dbReference type="EC" id="1.1.1.1" evidence="3"/>
<dbReference type="Proteomes" id="UP000002026">
    <property type="component" value="Chromosome"/>
</dbReference>
<name>C7N0U3_SLAHD</name>
<keyword evidence="12" id="KW-1185">Reference proteome</keyword>
<sequence>MLKGWQFTGTDEPLVFVEKPMPELKSGYCLIKVLACGLCHSDTSALHDPGWLNLISTPRILGHETAGEIIEIADDVKNFKVGDRVCIWPMYSGIDGTAQGYTRDGGYANYTAAPEDVLIKVPDSVDIVQAAASTDAGMTSYHAVVDRAEVREGTKVGIIGVGGLGRVATRIAVLQGAQVYCATRKQQAKDDAMSLGAYKTADSILDFKDDQLDVVVDFAGAGTTTSDALLAVKPGGRVVVVGMTKLETTVNTNALINMQTELRGSVGGTKESIENVIALMATGDLTINAIETTLDKVPEGLDLLDGAGVPGRLVMRTQDSDFE</sequence>
<keyword evidence="5 9" id="KW-0862">Zinc</keyword>
<dbReference type="PROSITE" id="PS00059">
    <property type="entry name" value="ADH_ZINC"/>
    <property type="match status" value="1"/>
</dbReference>
<dbReference type="InterPro" id="IPR013149">
    <property type="entry name" value="ADH-like_C"/>
</dbReference>
<dbReference type="SUPFAM" id="SSF51735">
    <property type="entry name" value="NAD(P)-binding Rossmann-fold domains"/>
    <property type="match status" value="1"/>
</dbReference>
<dbReference type="Pfam" id="PF00107">
    <property type="entry name" value="ADH_zinc_N"/>
    <property type="match status" value="1"/>
</dbReference>
<evidence type="ECO:0000256" key="3">
    <source>
        <dbReference type="ARBA" id="ARBA00013190"/>
    </source>
</evidence>
<gene>
    <name evidence="11" type="ordered locus">Shel_00970</name>
</gene>
<dbReference type="PANTHER" id="PTHR42940">
    <property type="entry name" value="ALCOHOL DEHYDROGENASE 1-RELATED"/>
    <property type="match status" value="1"/>
</dbReference>
<evidence type="ECO:0000256" key="5">
    <source>
        <dbReference type="ARBA" id="ARBA00022833"/>
    </source>
</evidence>
<comment type="catalytic activity">
    <reaction evidence="8">
        <text>a primary alcohol + NAD(+) = an aldehyde + NADH + H(+)</text>
        <dbReference type="Rhea" id="RHEA:10736"/>
        <dbReference type="ChEBI" id="CHEBI:15378"/>
        <dbReference type="ChEBI" id="CHEBI:15734"/>
        <dbReference type="ChEBI" id="CHEBI:17478"/>
        <dbReference type="ChEBI" id="CHEBI:57540"/>
        <dbReference type="ChEBI" id="CHEBI:57945"/>
        <dbReference type="EC" id="1.1.1.1"/>
    </reaction>
</comment>
<evidence type="ECO:0000256" key="4">
    <source>
        <dbReference type="ARBA" id="ARBA00022723"/>
    </source>
</evidence>
<dbReference type="Pfam" id="PF08240">
    <property type="entry name" value="ADH_N"/>
    <property type="match status" value="1"/>
</dbReference>
<evidence type="ECO:0000256" key="9">
    <source>
        <dbReference type="RuleBase" id="RU361277"/>
    </source>
</evidence>
<comment type="catalytic activity">
    <reaction evidence="7">
        <text>a secondary alcohol + NAD(+) = a ketone + NADH + H(+)</text>
        <dbReference type="Rhea" id="RHEA:10740"/>
        <dbReference type="ChEBI" id="CHEBI:15378"/>
        <dbReference type="ChEBI" id="CHEBI:17087"/>
        <dbReference type="ChEBI" id="CHEBI:35681"/>
        <dbReference type="ChEBI" id="CHEBI:57540"/>
        <dbReference type="ChEBI" id="CHEBI:57945"/>
        <dbReference type="EC" id="1.1.1.1"/>
    </reaction>
</comment>
<dbReference type="InterPro" id="IPR013154">
    <property type="entry name" value="ADH-like_N"/>
</dbReference>
<dbReference type="CDD" id="cd08254">
    <property type="entry name" value="hydroxyacyl_CoA_DH"/>
    <property type="match status" value="1"/>
</dbReference>
<accession>C7N0U3</accession>
<keyword evidence="4 9" id="KW-0479">Metal-binding</keyword>
<dbReference type="GO" id="GO:0008270">
    <property type="term" value="F:zinc ion binding"/>
    <property type="evidence" value="ECO:0007669"/>
    <property type="project" value="InterPro"/>
</dbReference>
<dbReference type="InterPro" id="IPR020843">
    <property type="entry name" value="ER"/>
</dbReference>
<evidence type="ECO:0000259" key="10">
    <source>
        <dbReference type="SMART" id="SM00829"/>
    </source>
</evidence>
<dbReference type="HOGENOM" id="CLU_026673_11_2_11"/>
<dbReference type="InterPro" id="IPR011032">
    <property type="entry name" value="GroES-like_sf"/>
</dbReference>
<keyword evidence="6" id="KW-0560">Oxidoreductase</keyword>